<gene>
    <name evidence="1" type="ORF">F4820DRAFT_243676</name>
</gene>
<evidence type="ECO:0000313" key="1">
    <source>
        <dbReference type="EMBL" id="KAI4866629.1"/>
    </source>
</evidence>
<protein>
    <submittedName>
        <fullName evidence="1">Uncharacterized protein</fullName>
    </submittedName>
</protein>
<reference evidence="1 2" key="1">
    <citation type="journal article" date="2022" name="New Phytol.">
        <title>Ecological generalism drives hyperdiversity of secondary metabolite gene clusters in xylarialean endophytes.</title>
        <authorList>
            <person name="Franco M.E.E."/>
            <person name="Wisecaver J.H."/>
            <person name="Arnold A.E."/>
            <person name="Ju Y.M."/>
            <person name="Slot J.C."/>
            <person name="Ahrendt S."/>
            <person name="Moore L.P."/>
            <person name="Eastman K.E."/>
            <person name="Scott K."/>
            <person name="Konkel Z."/>
            <person name="Mondo S.J."/>
            <person name="Kuo A."/>
            <person name="Hayes R.D."/>
            <person name="Haridas S."/>
            <person name="Andreopoulos B."/>
            <person name="Riley R."/>
            <person name="LaButti K."/>
            <person name="Pangilinan J."/>
            <person name="Lipzen A."/>
            <person name="Amirebrahimi M."/>
            <person name="Yan J."/>
            <person name="Adam C."/>
            <person name="Keymanesh K."/>
            <person name="Ng V."/>
            <person name="Louie K."/>
            <person name="Northen T."/>
            <person name="Drula E."/>
            <person name="Henrissat B."/>
            <person name="Hsieh H.M."/>
            <person name="Youens-Clark K."/>
            <person name="Lutzoni F."/>
            <person name="Miadlikowska J."/>
            <person name="Eastwood D.C."/>
            <person name="Hamelin R.C."/>
            <person name="Grigoriev I.V."/>
            <person name="U'Ren J.M."/>
        </authorList>
    </citation>
    <scope>NUCLEOTIDE SEQUENCE [LARGE SCALE GENOMIC DNA]</scope>
    <source>
        <strain evidence="1 2">CBS 119005</strain>
    </source>
</reference>
<evidence type="ECO:0000313" key="2">
    <source>
        <dbReference type="Proteomes" id="UP001497700"/>
    </source>
</evidence>
<sequence>MTSVDGDDMGTLNQTTSCGSLRTVVTLNMFCAVTSLYRIVFGVLSVLLSAMQVALAAVPLIDASSGSWFDFALVSRGFSIFTLVVAAVIICYLLLDLITLVSRETVFALKDLYRKRRSNKRINKGTECLPTSS</sequence>
<dbReference type="Proteomes" id="UP001497700">
    <property type="component" value="Unassembled WGS sequence"/>
</dbReference>
<accession>A0ACB9Z5C4</accession>
<keyword evidence="2" id="KW-1185">Reference proteome</keyword>
<proteinExistence type="predicted"/>
<organism evidence="1 2">
    <name type="scientific">Hypoxylon rubiginosum</name>
    <dbReference type="NCBI Taxonomy" id="110542"/>
    <lineage>
        <taxon>Eukaryota</taxon>
        <taxon>Fungi</taxon>
        <taxon>Dikarya</taxon>
        <taxon>Ascomycota</taxon>
        <taxon>Pezizomycotina</taxon>
        <taxon>Sordariomycetes</taxon>
        <taxon>Xylariomycetidae</taxon>
        <taxon>Xylariales</taxon>
        <taxon>Hypoxylaceae</taxon>
        <taxon>Hypoxylon</taxon>
    </lineage>
</organism>
<dbReference type="EMBL" id="MU393456">
    <property type="protein sequence ID" value="KAI4866629.1"/>
    <property type="molecule type" value="Genomic_DNA"/>
</dbReference>
<comment type="caution">
    <text evidence="1">The sequence shown here is derived from an EMBL/GenBank/DDBJ whole genome shotgun (WGS) entry which is preliminary data.</text>
</comment>
<name>A0ACB9Z5C4_9PEZI</name>